<evidence type="ECO:0000313" key="3">
    <source>
        <dbReference type="EMBL" id="MBU2692369.1"/>
    </source>
</evidence>
<dbReference type="InterPro" id="IPR005532">
    <property type="entry name" value="SUMF_dom"/>
</dbReference>
<feature type="domain" description="Sulfatase-modifying factor enzyme-like" evidence="2">
    <location>
        <begin position="62"/>
        <end position="345"/>
    </location>
</feature>
<reference evidence="3" key="1">
    <citation type="submission" date="2021-05" db="EMBL/GenBank/DDBJ databases">
        <title>Energy efficiency and biological interactions define the core microbiome of deep oligotrophic groundwater.</title>
        <authorList>
            <person name="Mehrshad M."/>
            <person name="Lopez-Fernandez M."/>
            <person name="Bell E."/>
            <person name="Bernier-Latmani R."/>
            <person name="Bertilsson S."/>
            <person name="Dopson M."/>
        </authorList>
    </citation>
    <scope>NUCLEOTIDE SEQUENCE</scope>
    <source>
        <strain evidence="3">Modern_marine.mb.64</strain>
    </source>
</reference>
<dbReference type="EMBL" id="JAHJDP010000088">
    <property type="protein sequence ID" value="MBU2692369.1"/>
    <property type="molecule type" value="Genomic_DNA"/>
</dbReference>
<accession>A0A948RZC8</accession>
<dbReference type="InterPro" id="IPR051043">
    <property type="entry name" value="Sulfatase_Mod_Factor_Kinase"/>
</dbReference>
<dbReference type="PANTHER" id="PTHR23150:SF19">
    <property type="entry name" value="FORMYLGLYCINE-GENERATING ENZYME"/>
    <property type="match status" value="1"/>
</dbReference>
<evidence type="ECO:0000313" key="4">
    <source>
        <dbReference type="Proteomes" id="UP000777784"/>
    </source>
</evidence>
<dbReference type="PANTHER" id="PTHR23150">
    <property type="entry name" value="SULFATASE MODIFYING FACTOR 1, 2"/>
    <property type="match status" value="1"/>
</dbReference>
<keyword evidence="1" id="KW-0732">Signal</keyword>
<feature type="chain" id="PRO_5036922717" evidence="1">
    <location>
        <begin position="28"/>
        <end position="350"/>
    </location>
</feature>
<gene>
    <name evidence="3" type="ORF">KJ970_15710</name>
</gene>
<dbReference type="Proteomes" id="UP000777784">
    <property type="component" value="Unassembled WGS sequence"/>
</dbReference>
<organism evidence="3 4">
    <name type="scientific">Eiseniibacteriota bacterium</name>
    <dbReference type="NCBI Taxonomy" id="2212470"/>
    <lineage>
        <taxon>Bacteria</taxon>
        <taxon>Candidatus Eiseniibacteriota</taxon>
    </lineage>
</organism>
<dbReference type="Pfam" id="PF03781">
    <property type="entry name" value="FGE-sulfatase"/>
    <property type="match status" value="1"/>
</dbReference>
<evidence type="ECO:0000259" key="2">
    <source>
        <dbReference type="Pfam" id="PF03781"/>
    </source>
</evidence>
<dbReference type="InterPro" id="IPR016187">
    <property type="entry name" value="CTDL_fold"/>
</dbReference>
<dbReference type="Gene3D" id="3.90.1580.10">
    <property type="entry name" value="paralog of FGE (formylglycine-generating enzyme)"/>
    <property type="match status" value="1"/>
</dbReference>
<dbReference type="AlphaFoldDB" id="A0A948RZC8"/>
<sequence>MKYKANLMAGIVLFGLIAMMMAGSSSAEYDVNRNLVVHTDGGDQSFPLSEVINLTFTMDLPDGMVAVSGGIFTMGDGVSACGVDQREVTLTRNFFLGQHEVTNQEYLEAVQWAYDNGYVTATTSSVMDNLDGSTVSLLNVGGGDSEIGFAAGEFFLRDAGHGINPEHPVKMVTWYGAVRFCDWLSLKAGLPRAYEHTGDWSCNGGDPYSAAGFRLPTDAEMEYACQYNDERMYPWGNDVPECDDANHDPDPMCIGWTTAVGAYPDAPAGMGLSDMGGNVREWCNDWYLCDLGTEPEVDPAGPAEGTEHVVRGGSWYNDGHLEMRCADRNHWAPQTNNFRLGFRIAMTSAN</sequence>
<dbReference type="GO" id="GO:0120147">
    <property type="term" value="F:formylglycine-generating oxidase activity"/>
    <property type="evidence" value="ECO:0007669"/>
    <property type="project" value="TreeGrafter"/>
</dbReference>
<proteinExistence type="predicted"/>
<name>A0A948RZC8_UNCEI</name>
<evidence type="ECO:0000256" key="1">
    <source>
        <dbReference type="SAM" id="SignalP"/>
    </source>
</evidence>
<feature type="signal peptide" evidence="1">
    <location>
        <begin position="1"/>
        <end position="27"/>
    </location>
</feature>
<dbReference type="SUPFAM" id="SSF56436">
    <property type="entry name" value="C-type lectin-like"/>
    <property type="match status" value="1"/>
</dbReference>
<comment type="caution">
    <text evidence="3">The sequence shown here is derived from an EMBL/GenBank/DDBJ whole genome shotgun (WGS) entry which is preliminary data.</text>
</comment>
<dbReference type="InterPro" id="IPR042095">
    <property type="entry name" value="SUMF_sf"/>
</dbReference>
<protein>
    <submittedName>
        <fullName evidence="3">Formylglycine-generating enzyme family protein</fullName>
    </submittedName>
</protein>